<keyword evidence="9" id="KW-0175">Coiled coil</keyword>
<feature type="region of interest" description="Disordered" evidence="10">
    <location>
        <begin position="368"/>
        <end position="406"/>
    </location>
</feature>
<feature type="domain" description="Mur ligase C-terminal" evidence="11">
    <location>
        <begin position="622"/>
        <end position="748"/>
    </location>
</feature>
<dbReference type="PANTHER" id="PTHR43692:SF1">
    <property type="entry name" value="UDP-N-ACETYLMURAMOYLALANINE--D-GLUTAMATE LIGASE"/>
    <property type="match status" value="1"/>
</dbReference>
<reference evidence="13 14" key="1">
    <citation type="journal article" date="2024" name="Chem. Sci.">
        <title>Discovery of megapolipeptins by genome mining of a Burkholderiales bacteria collection.</title>
        <authorList>
            <person name="Paulo B.S."/>
            <person name="Recchia M.J.J."/>
            <person name="Lee S."/>
            <person name="Fergusson C.H."/>
            <person name="Romanowski S.B."/>
            <person name="Hernandez A."/>
            <person name="Krull N."/>
            <person name="Liu D.Y."/>
            <person name="Cavanagh H."/>
            <person name="Bos A."/>
            <person name="Gray C.A."/>
            <person name="Murphy B.T."/>
            <person name="Linington R.G."/>
            <person name="Eustaquio A.S."/>
        </authorList>
    </citation>
    <scope>NUCLEOTIDE SEQUENCE [LARGE SCALE GENOMIC DNA]</scope>
    <source>
        <strain evidence="13 14">RL21-008-BIB-A</strain>
    </source>
</reference>
<dbReference type="Pfam" id="PF02875">
    <property type="entry name" value="Mur_ligase_C"/>
    <property type="match status" value="1"/>
</dbReference>
<dbReference type="Pfam" id="PF21799">
    <property type="entry name" value="MurD-like_N"/>
    <property type="match status" value="1"/>
</dbReference>
<evidence type="ECO:0000256" key="8">
    <source>
        <dbReference type="RuleBase" id="RU003664"/>
    </source>
</evidence>
<keyword evidence="7 8" id="KW-0131">Cell cycle</keyword>
<feature type="domain" description="Mur ligase central" evidence="12">
    <location>
        <begin position="444"/>
        <end position="599"/>
    </location>
</feature>
<feature type="compositionally biased region" description="Low complexity" evidence="10">
    <location>
        <begin position="259"/>
        <end position="306"/>
    </location>
</feature>
<dbReference type="Pfam" id="PF08245">
    <property type="entry name" value="Mur_ligase_M"/>
    <property type="match status" value="1"/>
</dbReference>
<evidence type="ECO:0000313" key="13">
    <source>
        <dbReference type="EMBL" id="MFL9924747.1"/>
    </source>
</evidence>
<dbReference type="InterPro" id="IPR005762">
    <property type="entry name" value="MurD"/>
</dbReference>
<dbReference type="EC" id="6.3.2.9" evidence="7 8"/>
<feature type="compositionally biased region" description="Polar residues" evidence="10">
    <location>
        <begin position="376"/>
        <end position="385"/>
    </location>
</feature>
<feature type="region of interest" description="Disordered" evidence="10">
    <location>
        <begin position="259"/>
        <end position="334"/>
    </location>
</feature>
<feature type="compositionally biased region" description="Acidic residues" evidence="10">
    <location>
        <begin position="392"/>
        <end position="406"/>
    </location>
</feature>
<evidence type="ECO:0000313" key="14">
    <source>
        <dbReference type="Proteomes" id="UP001629246"/>
    </source>
</evidence>
<dbReference type="InterPro" id="IPR004101">
    <property type="entry name" value="Mur_ligase_C"/>
</dbReference>
<evidence type="ECO:0000256" key="4">
    <source>
        <dbReference type="ARBA" id="ARBA00022598"/>
    </source>
</evidence>
<evidence type="ECO:0000256" key="5">
    <source>
        <dbReference type="ARBA" id="ARBA00022741"/>
    </source>
</evidence>
<keyword evidence="6 7" id="KW-0067">ATP-binding</keyword>
<evidence type="ECO:0000256" key="6">
    <source>
        <dbReference type="ARBA" id="ARBA00022840"/>
    </source>
</evidence>
<keyword evidence="14" id="KW-1185">Reference proteome</keyword>
<evidence type="ECO:0000256" key="10">
    <source>
        <dbReference type="SAM" id="MobiDB-lite"/>
    </source>
</evidence>
<comment type="pathway">
    <text evidence="2 7 8">Cell wall biogenesis; peptidoglycan biosynthesis.</text>
</comment>
<keyword evidence="7 8" id="KW-0132">Cell division</keyword>
<proteinExistence type="inferred from homology"/>
<dbReference type="SUPFAM" id="SSF53244">
    <property type="entry name" value="MurD-like peptide ligases, peptide-binding domain"/>
    <property type="match status" value="1"/>
</dbReference>
<dbReference type="PANTHER" id="PTHR43692">
    <property type="entry name" value="UDP-N-ACETYLMURAMOYLALANINE--D-GLUTAMATE LIGASE"/>
    <property type="match status" value="1"/>
</dbReference>
<evidence type="ECO:0000256" key="7">
    <source>
        <dbReference type="HAMAP-Rule" id="MF_00639"/>
    </source>
</evidence>
<protein>
    <recommendedName>
        <fullName evidence="7 8">UDP-N-acetylmuramoylalanine--D-glutamate ligase</fullName>
        <ecNumber evidence="7 8">6.3.2.9</ecNumber>
    </recommendedName>
    <alternativeName>
        <fullName evidence="7">D-glutamic acid-adding enzyme</fullName>
    </alternativeName>
    <alternativeName>
        <fullName evidence="7">UDP-N-acetylmuramoyl-L-alanyl-D-glutamate synthetase</fullName>
    </alternativeName>
</protein>
<feature type="coiled-coil region" evidence="9">
    <location>
        <begin position="201"/>
        <end position="246"/>
    </location>
</feature>
<dbReference type="SUPFAM" id="SSF53623">
    <property type="entry name" value="MurD-like peptide ligases, catalytic domain"/>
    <property type="match status" value="2"/>
</dbReference>
<keyword evidence="4 7" id="KW-0436">Ligase</keyword>
<organism evidence="13 14">
    <name type="scientific">Herbaspirillum lusitanum</name>
    <dbReference type="NCBI Taxonomy" id="213312"/>
    <lineage>
        <taxon>Bacteria</taxon>
        <taxon>Pseudomonadati</taxon>
        <taxon>Pseudomonadota</taxon>
        <taxon>Betaproteobacteria</taxon>
        <taxon>Burkholderiales</taxon>
        <taxon>Oxalobacteraceae</taxon>
        <taxon>Herbaspirillum</taxon>
    </lineage>
</organism>
<dbReference type="InterPro" id="IPR036615">
    <property type="entry name" value="Mur_ligase_C_dom_sf"/>
</dbReference>
<name>A0ABW9A9V0_9BURK</name>
<keyword evidence="7 8" id="KW-0961">Cell wall biogenesis/degradation</keyword>
<keyword evidence="7 8" id="KW-0133">Cell shape</keyword>
<comment type="function">
    <text evidence="7 8">Cell wall formation. Catalyzes the addition of glutamate to the nucleotide precursor UDP-N-acetylmuramoyl-L-alanine (UMA).</text>
</comment>
<keyword evidence="5 7" id="KW-0547">Nucleotide-binding</keyword>
<sequence length="780" mass="81323">MNYSGKHVLVLGLGESGLAMARWLVHCGARVRVADTREESALAARLAALREAAPDAEVVSGQPLTPALLDDIDFVAVSPGLTPHGDLAPLTPLAAEKNIPLWGEIELFAQALAVLREEQLYQPKVLAITGTNGKTTVTSLTGMLCQRAGLSTKVAGNISPAALDVLREALIIDAEFQRQRAIDEAQAAVEAAAAAEAAAVLAAEQAQVDALAAAQAQAEAEALAAAAEIEAQAEAAKLARQQARANKAAAALIATENAPAQSSVAVAPPAQAQPDSLDAADAPAESDASKSAEPVVAADDGGQAAAPDEENLSVEGSASESPLNPVAETAQSSELEPLAEAGLETSLATPPDVIDAAEAATEVGAENIASVDAQESEAQLTSDASVSRDAAEAEQDSEAIETADAADTEAIAPAILAVEDMDAPLIAVPPPPPPVPVYRGTLPQAWVLELSSFQLHTTYSLQADAATVLNLTQDHLDWHGSMDAYAADKARIFGERTVRVLNRDDALVMRMSEPSAPLMSFGSDAPTSPESFGLIDDNAMAWLGYAFVQEEDERPEGKRRRKNQVELIPQVTQKRLMPVDALKIRGLHNAMNALAALALCRAADLPMAPLLHGLREYAGEPHRVELVSVVQDIEFYDDSKGTNVGATVAALNGLGHGGRPNRILLIAGGDGKGQDFTPLAAPLQKYGRAVFLIGRDAPAIRAAVSDQSGFGSGDSGIELIDCQTLEQAVALAAEMARAGDIVLLSPACASLDMFRNYAHRAEVFVDSVREFALSRGEVIA</sequence>
<feature type="binding site" evidence="7">
    <location>
        <begin position="130"/>
        <end position="136"/>
    </location>
    <ligand>
        <name>ATP</name>
        <dbReference type="ChEBI" id="CHEBI:30616"/>
    </ligand>
</feature>
<comment type="similarity">
    <text evidence="7">Belongs to the MurCDEF family.</text>
</comment>
<keyword evidence="3 7" id="KW-0963">Cytoplasm</keyword>
<comment type="caution">
    <text evidence="13">The sequence shown here is derived from an EMBL/GenBank/DDBJ whole genome shotgun (WGS) entry which is preliminary data.</text>
</comment>
<evidence type="ECO:0000256" key="1">
    <source>
        <dbReference type="ARBA" id="ARBA00004496"/>
    </source>
</evidence>
<evidence type="ECO:0000256" key="3">
    <source>
        <dbReference type="ARBA" id="ARBA00022490"/>
    </source>
</evidence>
<accession>A0ABW9A9V0</accession>
<dbReference type="RefSeq" id="WP_408157674.1">
    <property type="nucleotide sequence ID" value="NZ_JAQQFM010000004.1"/>
</dbReference>
<evidence type="ECO:0000259" key="11">
    <source>
        <dbReference type="Pfam" id="PF02875"/>
    </source>
</evidence>
<comment type="catalytic activity">
    <reaction evidence="7 8">
        <text>UDP-N-acetyl-alpha-D-muramoyl-L-alanine + D-glutamate + ATP = UDP-N-acetyl-alpha-D-muramoyl-L-alanyl-D-glutamate + ADP + phosphate + H(+)</text>
        <dbReference type="Rhea" id="RHEA:16429"/>
        <dbReference type="ChEBI" id="CHEBI:15378"/>
        <dbReference type="ChEBI" id="CHEBI:29986"/>
        <dbReference type="ChEBI" id="CHEBI:30616"/>
        <dbReference type="ChEBI" id="CHEBI:43474"/>
        <dbReference type="ChEBI" id="CHEBI:83898"/>
        <dbReference type="ChEBI" id="CHEBI:83900"/>
        <dbReference type="ChEBI" id="CHEBI:456216"/>
        <dbReference type="EC" id="6.3.2.9"/>
    </reaction>
</comment>
<dbReference type="Gene3D" id="3.90.190.20">
    <property type="entry name" value="Mur ligase, C-terminal domain"/>
    <property type="match status" value="1"/>
</dbReference>
<gene>
    <name evidence="7 13" type="primary">murD</name>
    <name evidence="13" type="ORF">PQR62_10755</name>
</gene>
<dbReference type="Gene3D" id="3.40.50.720">
    <property type="entry name" value="NAD(P)-binding Rossmann-like Domain"/>
    <property type="match status" value="1"/>
</dbReference>
<dbReference type="Gene3D" id="3.40.1190.10">
    <property type="entry name" value="Mur-like, catalytic domain"/>
    <property type="match status" value="2"/>
</dbReference>
<dbReference type="HAMAP" id="MF_00639">
    <property type="entry name" value="MurD"/>
    <property type="match status" value="1"/>
</dbReference>
<dbReference type="EMBL" id="JAQQFM010000004">
    <property type="protein sequence ID" value="MFL9924747.1"/>
    <property type="molecule type" value="Genomic_DNA"/>
</dbReference>
<dbReference type="NCBIfam" id="TIGR01087">
    <property type="entry name" value="murD"/>
    <property type="match status" value="1"/>
</dbReference>
<evidence type="ECO:0000259" key="12">
    <source>
        <dbReference type="Pfam" id="PF08245"/>
    </source>
</evidence>
<dbReference type="InterPro" id="IPR036565">
    <property type="entry name" value="Mur-like_cat_sf"/>
</dbReference>
<keyword evidence="7 8" id="KW-0573">Peptidoglycan synthesis</keyword>
<evidence type="ECO:0000256" key="9">
    <source>
        <dbReference type="SAM" id="Coils"/>
    </source>
</evidence>
<dbReference type="SUPFAM" id="SSF51984">
    <property type="entry name" value="MurCD N-terminal domain"/>
    <property type="match status" value="1"/>
</dbReference>
<dbReference type="InterPro" id="IPR013221">
    <property type="entry name" value="Mur_ligase_cen"/>
</dbReference>
<dbReference type="GO" id="GO:0008764">
    <property type="term" value="F:UDP-N-acetylmuramoylalanine-D-glutamate ligase activity"/>
    <property type="evidence" value="ECO:0007669"/>
    <property type="project" value="UniProtKB-EC"/>
</dbReference>
<evidence type="ECO:0000256" key="2">
    <source>
        <dbReference type="ARBA" id="ARBA00004752"/>
    </source>
</evidence>
<comment type="subcellular location">
    <subcellularLocation>
        <location evidence="1 7 8">Cytoplasm</location>
    </subcellularLocation>
</comment>
<dbReference type="Proteomes" id="UP001629246">
    <property type="component" value="Unassembled WGS sequence"/>
</dbReference>